<dbReference type="AlphaFoldDB" id="A0A6M7TRD9"/>
<evidence type="ECO:0000313" key="1">
    <source>
        <dbReference type="EMBL" id="RJT29380.1"/>
    </source>
</evidence>
<protein>
    <submittedName>
        <fullName evidence="1">Uncharacterized protein</fullName>
    </submittedName>
</protein>
<organism evidence="1 2">
    <name type="scientific">Mesorhizobium jarvisii</name>
    <dbReference type="NCBI Taxonomy" id="1777867"/>
    <lineage>
        <taxon>Bacteria</taxon>
        <taxon>Pseudomonadati</taxon>
        <taxon>Pseudomonadota</taxon>
        <taxon>Alphaproteobacteria</taxon>
        <taxon>Hyphomicrobiales</taxon>
        <taxon>Phyllobacteriaceae</taxon>
        <taxon>Mesorhizobium</taxon>
    </lineage>
</organism>
<reference evidence="1 2" key="1">
    <citation type="submission" date="2018-09" db="EMBL/GenBank/DDBJ databases">
        <title>Mesorhizobium carmichaelinearum sp. nov. isolated from Carmichaelinea spp. root nodules in New Zealand.</title>
        <authorList>
            <person name="De Meyer S.E."/>
        </authorList>
    </citation>
    <scope>NUCLEOTIDE SEQUENCE [LARGE SCALE GENOMIC DNA]</scope>
    <source>
        <strain evidence="1 2">LMG 28313</strain>
    </source>
</reference>
<proteinExistence type="predicted"/>
<keyword evidence="2" id="KW-1185">Reference proteome</keyword>
<gene>
    <name evidence="1" type="ORF">D3242_29370</name>
</gene>
<comment type="caution">
    <text evidence="1">The sequence shown here is derived from an EMBL/GenBank/DDBJ whole genome shotgun (WGS) entry which is preliminary data.</text>
</comment>
<dbReference type="EMBL" id="QZXA01000015">
    <property type="protein sequence ID" value="RJT29380.1"/>
    <property type="molecule type" value="Genomic_DNA"/>
</dbReference>
<accession>A0A6M7TRD9</accession>
<name>A0A6M7TRD9_9HYPH</name>
<dbReference type="Proteomes" id="UP000275530">
    <property type="component" value="Unassembled WGS sequence"/>
</dbReference>
<evidence type="ECO:0000313" key="2">
    <source>
        <dbReference type="Proteomes" id="UP000275530"/>
    </source>
</evidence>
<sequence>MRRMKMSHTKGASIDNAILRAFRRAISEKKIPESQWRDFAAQIIREFTGFDTVDPDLLDWIACKSEHARPKPPKFLDHKLECPYCLTIRLRIPTDARPDTPIFCDDCGAYLGTWDELQTDFERQGGHHGVFCLNKGRIQRVE</sequence>